<organism evidence="2 3">
    <name type="scientific">Ructibacterium gallinarum</name>
    <dbReference type="NCBI Taxonomy" id="2779355"/>
    <lineage>
        <taxon>Bacteria</taxon>
        <taxon>Bacillati</taxon>
        <taxon>Bacillota</taxon>
        <taxon>Clostridia</taxon>
        <taxon>Eubacteriales</taxon>
        <taxon>Oscillospiraceae</taxon>
        <taxon>Ructibacterium</taxon>
    </lineage>
</organism>
<dbReference type="GO" id="GO:0016747">
    <property type="term" value="F:acyltransferase activity, transferring groups other than amino-acyl groups"/>
    <property type="evidence" value="ECO:0007669"/>
    <property type="project" value="InterPro"/>
</dbReference>
<feature type="domain" description="N-acetyltransferase" evidence="1">
    <location>
        <begin position="3"/>
        <end position="162"/>
    </location>
</feature>
<dbReference type="Gene3D" id="3.40.630.30">
    <property type="match status" value="1"/>
</dbReference>
<dbReference type="RefSeq" id="WP_226392720.1">
    <property type="nucleotide sequence ID" value="NZ_JADCKB010000012.1"/>
</dbReference>
<proteinExistence type="predicted"/>
<dbReference type="SUPFAM" id="SSF55729">
    <property type="entry name" value="Acyl-CoA N-acyltransferases (Nat)"/>
    <property type="match status" value="1"/>
</dbReference>
<accession>A0A9D5M0S3</accession>
<protein>
    <submittedName>
        <fullName evidence="2">GNAT family N-acetyltransferase</fullName>
    </submittedName>
</protein>
<reference evidence="2" key="1">
    <citation type="submission" date="2020-10" db="EMBL/GenBank/DDBJ databases">
        <title>ChiBAC.</title>
        <authorList>
            <person name="Zenner C."/>
            <person name="Hitch T.C.A."/>
            <person name="Clavel T."/>
        </authorList>
    </citation>
    <scope>NUCLEOTIDE SEQUENCE</scope>
    <source>
        <strain evidence="2">DSM 107454</strain>
    </source>
</reference>
<comment type="caution">
    <text evidence="2">The sequence shown here is derived from an EMBL/GenBank/DDBJ whole genome shotgun (WGS) entry which is preliminary data.</text>
</comment>
<gene>
    <name evidence="2" type="ORF">INF28_06810</name>
</gene>
<keyword evidence="3" id="KW-1185">Reference proteome</keyword>
<name>A0A9D5M0S3_9FIRM</name>
<dbReference type="EMBL" id="JADCKB010000012">
    <property type="protein sequence ID" value="MBE5040170.1"/>
    <property type="molecule type" value="Genomic_DNA"/>
</dbReference>
<dbReference type="Proteomes" id="UP000806542">
    <property type="component" value="Unassembled WGS sequence"/>
</dbReference>
<evidence type="ECO:0000259" key="1">
    <source>
        <dbReference type="PROSITE" id="PS51186"/>
    </source>
</evidence>
<dbReference type="InterPro" id="IPR000182">
    <property type="entry name" value="GNAT_dom"/>
</dbReference>
<dbReference type="AlphaFoldDB" id="A0A9D5M0S3"/>
<dbReference type="CDD" id="cd04301">
    <property type="entry name" value="NAT_SF"/>
    <property type="match status" value="1"/>
</dbReference>
<evidence type="ECO:0000313" key="2">
    <source>
        <dbReference type="EMBL" id="MBE5040170.1"/>
    </source>
</evidence>
<dbReference type="InterPro" id="IPR016181">
    <property type="entry name" value="Acyl_CoA_acyltransferase"/>
</dbReference>
<dbReference type="PROSITE" id="PS51186">
    <property type="entry name" value="GNAT"/>
    <property type="match status" value="1"/>
</dbReference>
<evidence type="ECO:0000313" key="3">
    <source>
        <dbReference type="Proteomes" id="UP000806542"/>
    </source>
</evidence>
<sequence length="162" mass="18589">MKIEIRQADLTDIELLMKWRIEVLHEVFSIPEDQPMKELEQENRCYYQEAIPAGSHIACFAYIGTEIVGCGGMCLYREMPSPDNPSGQCAYLMNIYTIPKFRGNDVGKTVVKWLVSQAIKHKITKIYLETSDAGRTLYQKIGFVDMHDMMKLSDGKIQNFTI</sequence>
<dbReference type="Pfam" id="PF00583">
    <property type="entry name" value="Acetyltransf_1"/>
    <property type="match status" value="1"/>
</dbReference>